<evidence type="ECO:0000313" key="6">
    <source>
        <dbReference type="Proteomes" id="UP001501772"/>
    </source>
</evidence>
<comment type="caution">
    <text evidence="5">The sequence shown here is derived from an EMBL/GenBank/DDBJ whole genome shotgun (WGS) entry which is preliminary data.</text>
</comment>
<gene>
    <name evidence="5" type="ORF">GCM10022289_45130</name>
</gene>
<name>A0ABP8BQ58_9SPHI</name>
<proteinExistence type="predicted"/>
<dbReference type="InterPro" id="IPR009057">
    <property type="entry name" value="Homeodomain-like_sf"/>
</dbReference>
<dbReference type="Proteomes" id="UP001501772">
    <property type="component" value="Unassembled WGS sequence"/>
</dbReference>
<evidence type="ECO:0000256" key="2">
    <source>
        <dbReference type="ARBA" id="ARBA00023125"/>
    </source>
</evidence>
<dbReference type="InterPro" id="IPR004843">
    <property type="entry name" value="Calcineurin-like_PHP"/>
</dbReference>
<dbReference type="InterPro" id="IPR020449">
    <property type="entry name" value="Tscrpt_reg_AraC-type_HTH"/>
</dbReference>
<evidence type="ECO:0000256" key="3">
    <source>
        <dbReference type="ARBA" id="ARBA00023163"/>
    </source>
</evidence>
<dbReference type="Pfam" id="PF12833">
    <property type="entry name" value="HTH_18"/>
    <property type="match status" value="1"/>
</dbReference>
<keyword evidence="3" id="KW-0804">Transcription</keyword>
<dbReference type="PANTHER" id="PTHR46546">
    <property type="entry name" value="SHEWANELLA-LIKE PROTEIN PHOSPHATASE 1"/>
    <property type="match status" value="1"/>
</dbReference>
<keyword evidence="6" id="KW-1185">Reference proteome</keyword>
<dbReference type="SUPFAM" id="SSF56300">
    <property type="entry name" value="Metallo-dependent phosphatases"/>
    <property type="match status" value="1"/>
</dbReference>
<evidence type="ECO:0000256" key="1">
    <source>
        <dbReference type="ARBA" id="ARBA00023015"/>
    </source>
</evidence>
<evidence type="ECO:0000259" key="4">
    <source>
        <dbReference type="PROSITE" id="PS01124"/>
    </source>
</evidence>
<keyword evidence="1" id="KW-0805">Transcription regulation</keyword>
<accession>A0ABP8BQ58</accession>
<sequence>MEEKAKAAGGYVHVILGNHDIMNLSGDFRHVDRKYMRIAESLGLDYIRLFDEDTELGRWLRTKNVVERVGDYLFVHGGISPEVLKLDLSLQQLNDIARPYYGVAKKELPVSVRPIFGKGVFGVVIDRMMLEAEVLLLETTVAIKEVAYELGFSELSYFLTYFKRVKGVNPVEFRRLGKKG</sequence>
<protein>
    <recommendedName>
        <fullName evidence="4">HTH araC/xylS-type domain-containing protein</fullName>
    </recommendedName>
</protein>
<keyword evidence="2" id="KW-0238">DNA-binding</keyword>
<evidence type="ECO:0000313" key="5">
    <source>
        <dbReference type="EMBL" id="GAA4213241.1"/>
    </source>
</evidence>
<dbReference type="SUPFAM" id="SSF46689">
    <property type="entry name" value="Homeodomain-like"/>
    <property type="match status" value="1"/>
</dbReference>
<feature type="domain" description="HTH araC/xylS-type" evidence="4">
    <location>
        <begin position="102"/>
        <end position="176"/>
    </location>
</feature>
<dbReference type="PANTHER" id="PTHR46546:SF4">
    <property type="entry name" value="SHEWANELLA-LIKE PROTEIN PHOSPHATASE 1"/>
    <property type="match status" value="1"/>
</dbReference>
<dbReference type="InterPro" id="IPR029052">
    <property type="entry name" value="Metallo-depent_PP-like"/>
</dbReference>
<dbReference type="Pfam" id="PF00149">
    <property type="entry name" value="Metallophos"/>
    <property type="match status" value="1"/>
</dbReference>
<reference evidence="6" key="1">
    <citation type="journal article" date="2019" name="Int. J. Syst. Evol. Microbiol.">
        <title>The Global Catalogue of Microorganisms (GCM) 10K type strain sequencing project: providing services to taxonomists for standard genome sequencing and annotation.</title>
        <authorList>
            <consortium name="The Broad Institute Genomics Platform"/>
            <consortium name="The Broad Institute Genome Sequencing Center for Infectious Disease"/>
            <person name="Wu L."/>
            <person name="Ma J."/>
        </authorList>
    </citation>
    <scope>NUCLEOTIDE SEQUENCE [LARGE SCALE GENOMIC DNA]</scope>
    <source>
        <strain evidence="6">JCM 17626</strain>
    </source>
</reference>
<dbReference type="PRINTS" id="PR00032">
    <property type="entry name" value="HTHARAC"/>
</dbReference>
<dbReference type="InterPro" id="IPR018060">
    <property type="entry name" value="HTH_AraC"/>
</dbReference>
<dbReference type="Gene3D" id="3.60.21.10">
    <property type="match status" value="1"/>
</dbReference>
<dbReference type="PROSITE" id="PS01124">
    <property type="entry name" value="HTH_ARAC_FAMILY_2"/>
    <property type="match status" value="1"/>
</dbReference>
<organism evidence="5 6">
    <name type="scientific">Pedobacter jeongneungensis</name>
    <dbReference type="NCBI Taxonomy" id="947309"/>
    <lineage>
        <taxon>Bacteria</taxon>
        <taxon>Pseudomonadati</taxon>
        <taxon>Bacteroidota</taxon>
        <taxon>Sphingobacteriia</taxon>
        <taxon>Sphingobacteriales</taxon>
        <taxon>Sphingobacteriaceae</taxon>
        <taxon>Pedobacter</taxon>
    </lineage>
</organism>
<dbReference type="EMBL" id="BAABBY010000015">
    <property type="protein sequence ID" value="GAA4213241.1"/>
    <property type="molecule type" value="Genomic_DNA"/>
</dbReference>
<dbReference type="SMART" id="SM00342">
    <property type="entry name" value="HTH_ARAC"/>
    <property type="match status" value="1"/>
</dbReference>